<dbReference type="OrthoDB" id="370547at2759"/>
<name>A0A077X9E3_PLACU</name>
<keyword evidence="2" id="KW-0812">Transmembrane</keyword>
<evidence type="ECO:0000313" key="5">
    <source>
        <dbReference type="EMBL" id="VTZ67581.1"/>
    </source>
</evidence>
<dbReference type="AlphaFoldDB" id="A0A077X9E3"/>
<evidence type="ECO:0000259" key="3">
    <source>
        <dbReference type="Pfam" id="PF12319"/>
    </source>
</evidence>
<dbReference type="Pfam" id="PF12319">
    <property type="entry name" value="TryThrA_C"/>
    <property type="match status" value="1"/>
</dbReference>
<gene>
    <name evidence="4" type="ORF">PCHAJ_000089900</name>
    <name evidence="5" type="ORF">PCHAS_0524500</name>
</gene>
<evidence type="ECO:0000313" key="7">
    <source>
        <dbReference type="Proteomes" id="UP000507163"/>
    </source>
</evidence>
<proteinExistence type="predicted"/>
<reference evidence="5" key="2">
    <citation type="submission" date="2014-05" db="EMBL/GenBank/DDBJ databases">
        <authorList>
            <person name="Aslett M.A."/>
            <person name="De Silva N."/>
        </authorList>
    </citation>
    <scope>NUCLEOTIDE SEQUENCE</scope>
    <source>
        <strain evidence="5">AS</strain>
    </source>
</reference>
<feature type="region of interest" description="Disordered" evidence="1">
    <location>
        <begin position="11"/>
        <end position="49"/>
    </location>
</feature>
<organism evidence="4 7">
    <name type="scientific">Plasmodium chabaudi chabaudi</name>
    <dbReference type="NCBI Taxonomy" id="31271"/>
    <lineage>
        <taxon>Eukaryota</taxon>
        <taxon>Sar</taxon>
        <taxon>Alveolata</taxon>
        <taxon>Apicomplexa</taxon>
        <taxon>Aconoidasida</taxon>
        <taxon>Haemosporida</taxon>
        <taxon>Plasmodiidae</taxon>
        <taxon>Plasmodium</taxon>
        <taxon>Plasmodium (Vinckeia)</taxon>
    </lineage>
</organism>
<reference evidence="4 7" key="3">
    <citation type="submission" date="2016-08" db="EMBL/GenBank/DDBJ databases">
        <authorList>
            <consortium name="Pathogen Informatics"/>
        </authorList>
    </citation>
    <scope>NUCLEOTIDE SEQUENCE [LARGE SCALE GENOMIC DNA]</scope>
    <source>
        <strain evidence="4 7">AJ</strain>
        <strain evidence="5">AS</strain>
    </source>
</reference>
<dbReference type="VEuPathDB" id="PlasmoDB:PCHAS_0524500"/>
<keyword evidence="6" id="KW-1185">Reference proteome</keyword>
<evidence type="ECO:0000313" key="4">
    <source>
        <dbReference type="EMBL" id="SCL99843.1"/>
    </source>
</evidence>
<dbReference type="EMBL" id="LT608171">
    <property type="protein sequence ID" value="SCL99843.1"/>
    <property type="molecule type" value="Genomic_DNA"/>
</dbReference>
<evidence type="ECO:0000256" key="2">
    <source>
        <dbReference type="SAM" id="Phobius"/>
    </source>
</evidence>
<dbReference type="GeneID" id="3486137"/>
<feature type="transmembrane region" description="Helical" evidence="2">
    <location>
        <begin position="67"/>
        <end position="88"/>
    </location>
</feature>
<protein>
    <submittedName>
        <fullName evidence="5">Tryptophan-rich protein</fullName>
    </submittedName>
    <submittedName>
        <fullName evidence="4">Tryptophan/threonine-rich antigen, putative</fullName>
    </submittedName>
</protein>
<reference evidence="5 6" key="1">
    <citation type="journal article" date="2014" name="BMC Biol.">
        <title>A comprehensive evaluation of rodent malaria parasite genomes and gene expression.</title>
        <authorList>
            <person name="Otto T.D."/>
            <person name="Bohme U."/>
            <person name="Jackson A.P."/>
            <person name="Hunt M."/>
            <person name="Franke-Fayard B."/>
            <person name="Hoeijmakers W.A."/>
            <person name="Religa A.A."/>
            <person name="Robertson L."/>
            <person name="Sanders M."/>
            <person name="Ogun S.A."/>
            <person name="Cunningham D."/>
            <person name="Erhart A."/>
            <person name="Billker O."/>
            <person name="Khan S.M."/>
            <person name="Stunnenberg H.G."/>
            <person name="Langhorne J."/>
            <person name="Holder A.A."/>
            <person name="Waters A.P."/>
            <person name="Newbold C.I."/>
            <person name="Pain A."/>
            <person name="Berriman M."/>
            <person name="Janse C.J."/>
        </authorList>
    </citation>
    <scope>NUCLEOTIDE SEQUENCE [LARGE SCALE GENOMIC DNA]</scope>
    <source>
        <strain evidence="5 6">AS</strain>
    </source>
</reference>
<evidence type="ECO:0000256" key="1">
    <source>
        <dbReference type="SAM" id="MobiDB-lite"/>
    </source>
</evidence>
<keyword evidence="2" id="KW-0472">Membrane</keyword>
<dbReference type="Proteomes" id="UP000507163">
    <property type="component" value="Chromosome 5"/>
</dbReference>
<keyword evidence="2" id="KW-1133">Transmembrane helix</keyword>
<dbReference type="KEGG" id="pcb:PCHAS_0524500"/>
<dbReference type="RefSeq" id="XP_016655253.1">
    <property type="nucleotide sequence ID" value="XM_016797391.1"/>
</dbReference>
<dbReference type="InterPro" id="IPR022089">
    <property type="entry name" value="Plasmodium-antigen_C"/>
</dbReference>
<accession>A0A077X9E3</accession>
<dbReference type="EMBL" id="LK022882">
    <property type="protein sequence ID" value="VTZ67581.1"/>
    <property type="molecule type" value="Genomic_DNA"/>
</dbReference>
<evidence type="ECO:0000313" key="6">
    <source>
        <dbReference type="Proteomes" id="UP000071118"/>
    </source>
</evidence>
<feature type="domain" description="Tryptophan/threonine-rich plasmodium antigen C-terminal" evidence="3">
    <location>
        <begin position="133"/>
        <end position="348"/>
    </location>
</feature>
<sequence length="368" mass="45010">MDPYYKQLYETSHTEQMDQPSPFTRFSPGYSRYSSNPLYDEPEQKPYDPQRELRIRKYQPPPKPQRLSVLGALGALGGALGTSIIQYIPNGANFLNNFSPFQLGSTEYGNGSQPAIEYYFADPTKTEEWKANEWESWKEKIEGIEWTKFNELVEKERLVWLAAKEQDWSEYMKYIEYKWTHYTPEFETSIKSDILKRSRALDEGEWDEWMRTEGKQLIKKDWDDWLANNEAYLNVWTVQEWKKWRNQIISKWLSSDWKREEDEHWAKWEEFWVKHCDPEERNAWIAWRARINKEMVEWNTWTKEKEEQLIDHKTGTWARWKSEKQALFDLWIDNFVDEWVKEKHWFIWTSERNNYFSRNRYMRSNQIM</sequence>
<dbReference type="Proteomes" id="UP000071118">
    <property type="component" value="Chromosome 5"/>
</dbReference>